<organism evidence="2">
    <name type="scientific">Xenorhabdus szentirmaii</name>
    <dbReference type="NCBI Taxonomy" id="290112"/>
    <lineage>
        <taxon>Bacteria</taxon>
        <taxon>Pseudomonadati</taxon>
        <taxon>Pseudomonadota</taxon>
        <taxon>Gammaproteobacteria</taxon>
        <taxon>Enterobacterales</taxon>
        <taxon>Morganellaceae</taxon>
        <taxon>Xenorhabdus</taxon>
    </lineage>
</organism>
<evidence type="ECO:0000259" key="1">
    <source>
        <dbReference type="Pfam" id="PF15599"/>
    </source>
</evidence>
<gene>
    <name evidence="2" type="ORF">ID854_04770</name>
</gene>
<reference evidence="2" key="2">
    <citation type="journal article" date="2024" name="Toxins">
        <title>Genome Sequence Analysis of Native Xenorhabdus Strains Isolated from Entomopathogenic Nematodes in Argentina.</title>
        <authorList>
            <person name="Palma L."/>
            <person name="Frizzo L."/>
            <person name="Kaiser S."/>
            <person name="Berry C."/>
            <person name="Caballero P."/>
            <person name="Bode H.B."/>
            <person name="Del Valle E.E."/>
        </authorList>
    </citation>
    <scope>NUCLEOTIDE SEQUENCE</scope>
    <source>
        <strain evidence="2">M</strain>
    </source>
</reference>
<name>A0AAW3YS95_9GAMM</name>
<accession>A0AAW3YS95</accession>
<dbReference type="RefSeq" id="WP_323868528.1">
    <property type="nucleotide sequence ID" value="NZ_JACXBF010000117.1"/>
</dbReference>
<dbReference type="EMBL" id="JACXBF010000117">
    <property type="protein sequence ID" value="MBD2799784.1"/>
    <property type="molecule type" value="Genomic_DNA"/>
</dbReference>
<reference evidence="2" key="1">
    <citation type="submission" date="2020-09" db="EMBL/GenBank/DDBJ databases">
        <authorList>
            <person name="Palma L."/>
            <person name="Caballero P."/>
            <person name="Berry C."/>
            <person name="Del Valle E."/>
        </authorList>
    </citation>
    <scope>NUCLEOTIDE SEQUENCE</scope>
    <source>
        <strain evidence="2">M</strain>
    </source>
</reference>
<feature type="domain" description="Immunity protein 63" evidence="1">
    <location>
        <begin position="44"/>
        <end position="122"/>
    </location>
</feature>
<proteinExistence type="predicted"/>
<dbReference type="Proteomes" id="UP001193920">
    <property type="component" value="Unassembled WGS sequence"/>
</dbReference>
<dbReference type="AlphaFoldDB" id="A0AAW3YS95"/>
<dbReference type="InterPro" id="IPR028952">
    <property type="entry name" value="Imm63"/>
</dbReference>
<dbReference type="Pfam" id="PF15599">
    <property type="entry name" value="Imm63"/>
    <property type="match status" value="1"/>
</dbReference>
<sequence length="146" mass="17226">MLLTIIEIQEKLNELGSRLGLSKNSIRAFDGPLGDGTPYISFENNRYNLVFSERGSEFERKRTKSLDELLYWMMSSVVFGMAYNYELENRIEDQDCRRIAFPKAIEFMKQVNPEWVPKIEDYINHTLSKYPYDDEPTRALLKLKNK</sequence>
<protein>
    <submittedName>
        <fullName evidence="2">Immunity 63 family protein</fullName>
    </submittedName>
</protein>
<comment type="caution">
    <text evidence="2">The sequence shown here is derived from an EMBL/GenBank/DDBJ whole genome shotgun (WGS) entry which is preliminary data.</text>
</comment>
<evidence type="ECO:0000313" key="2">
    <source>
        <dbReference type="EMBL" id="MBD2799784.1"/>
    </source>
</evidence>